<dbReference type="AlphaFoldDB" id="A0AAP0EM70"/>
<protein>
    <recommendedName>
        <fullName evidence="3">Cotton fiber protein</fullName>
    </recommendedName>
</protein>
<evidence type="ECO:0000313" key="2">
    <source>
        <dbReference type="Proteomes" id="UP001417504"/>
    </source>
</evidence>
<name>A0AAP0EM70_9MAGN</name>
<reference evidence="1 2" key="1">
    <citation type="submission" date="2024-01" db="EMBL/GenBank/DDBJ databases">
        <title>Genome assemblies of Stephania.</title>
        <authorList>
            <person name="Yang L."/>
        </authorList>
    </citation>
    <scope>NUCLEOTIDE SEQUENCE [LARGE SCALE GENOMIC DNA]</scope>
    <source>
        <strain evidence="1">QJT</strain>
        <tissue evidence="1">Leaf</tissue>
    </source>
</reference>
<evidence type="ECO:0000313" key="1">
    <source>
        <dbReference type="EMBL" id="KAK9091344.1"/>
    </source>
</evidence>
<proteinExistence type="predicted"/>
<dbReference type="PANTHER" id="PTHR33265:SF10">
    <property type="entry name" value="OS01G0133200 PROTEIN"/>
    <property type="match status" value="1"/>
</dbReference>
<sequence>MTRNRTRILLQRARLFGISIFIEKIGAKAIAARLILISKAKSKLEEFKLFKHHHYFGTRAFSREFKFSPSSTLYQRHRRGFKKRGNNIGVCSVLFFCRGSSDLRVNEEEFEYQIIEKEDCAFGAFTSFCENNSVKELREECSDFGDEDDSVDRRAEIFIHKFYEEMRIQGEESDLQHELDCD</sequence>
<dbReference type="Pfam" id="PF05553">
    <property type="entry name" value="DUF761"/>
    <property type="match status" value="1"/>
</dbReference>
<dbReference type="Proteomes" id="UP001417504">
    <property type="component" value="Unassembled WGS sequence"/>
</dbReference>
<dbReference type="PANTHER" id="PTHR33265">
    <property type="entry name" value="AVR9/CF-9 RAPIDLY ELICITED PROTEIN-RELATED"/>
    <property type="match status" value="1"/>
</dbReference>
<accession>A0AAP0EM70</accession>
<dbReference type="InterPro" id="IPR008480">
    <property type="entry name" value="DUF761_pln"/>
</dbReference>
<gene>
    <name evidence="1" type="ORF">Sjap_024521</name>
</gene>
<dbReference type="EMBL" id="JBBNAE010000010">
    <property type="protein sequence ID" value="KAK9091344.1"/>
    <property type="molecule type" value="Genomic_DNA"/>
</dbReference>
<evidence type="ECO:0008006" key="3">
    <source>
        <dbReference type="Google" id="ProtNLM"/>
    </source>
</evidence>
<comment type="caution">
    <text evidence="1">The sequence shown here is derived from an EMBL/GenBank/DDBJ whole genome shotgun (WGS) entry which is preliminary data.</text>
</comment>
<keyword evidence="2" id="KW-1185">Reference proteome</keyword>
<organism evidence="1 2">
    <name type="scientific">Stephania japonica</name>
    <dbReference type="NCBI Taxonomy" id="461633"/>
    <lineage>
        <taxon>Eukaryota</taxon>
        <taxon>Viridiplantae</taxon>
        <taxon>Streptophyta</taxon>
        <taxon>Embryophyta</taxon>
        <taxon>Tracheophyta</taxon>
        <taxon>Spermatophyta</taxon>
        <taxon>Magnoliopsida</taxon>
        <taxon>Ranunculales</taxon>
        <taxon>Menispermaceae</taxon>
        <taxon>Menispermoideae</taxon>
        <taxon>Cissampelideae</taxon>
        <taxon>Stephania</taxon>
    </lineage>
</organism>